<keyword evidence="4" id="KW-1185">Reference proteome</keyword>
<evidence type="ECO:0000313" key="3">
    <source>
        <dbReference type="EMBL" id="AUX08777.1"/>
    </source>
</evidence>
<dbReference type="RefSeq" id="WP_119816282.1">
    <property type="nucleotide sequence ID" value="NZ_CP025066.1"/>
</dbReference>
<name>A0A343TI55_9EURY</name>
<dbReference type="Proteomes" id="UP000263012">
    <property type="component" value="Chromosome"/>
</dbReference>
<keyword evidence="2" id="KW-0812">Transmembrane</keyword>
<reference evidence="4" key="1">
    <citation type="submission" date="2017-11" db="EMBL/GenBank/DDBJ databases">
        <title>Phenotypic and genomic properties of facultatively anaerobic sulfur-reducing natronoarchaea from hypersaline soda lakes.</title>
        <authorList>
            <person name="Sorokin D.Y."/>
            <person name="Kublanov I.V."/>
            <person name="Roman P."/>
            <person name="Sinninghe Damste J.S."/>
            <person name="Golyshin P.N."/>
            <person name="Rojo D."/>
            <person name="Ciordia S."/>
            <person name="Mena M.D.C."/>
            <person name="Ferrer M."/>
            <person name="Messina E."/>
            <person name="Smedile F."/>
            <person name="La Spada G."/>
            <person name="La Cono V."/>
            <person name="Yakimov M.M."/>
        </authorList>
    </citation>
    <scope>NUCLEOTIDE SEQUENCE [LARGE SCALE GENOMIC DNA]</scope>
    <source>
        <strain evidence="4">AArc-Sl</strain>
    </source>
</reference>
<dbReference type="AlphaFoldDB" id="A0A343TI55"/>
<accession>A0A343TI55</accession>
<dbReference type="GeneID" id="37877488"/>
<evidence type="ECO:0000256" key="1">
    <source>
        <dbReference type="SAM" id="MobiDB-lite"/>
    </source>
</evidence>
<feature type="transmembrane region" description="Helical" evidence="2">
    <location>
        <begin position="164"/>
        <end position="182"/>
    </location>
</feature>
<evidence type="ECO:0000256" key="2">
    <source>
        <dbReference type="SAM" id="Phobius"/>
    </source>
</evidence>
<feature type="transmembrane region" description="Helical" evidence="2">
    <location>
        <begin position="117"/>
        <end position="144"/>
    </location>
</feature>
<keyword evidence="2" id="KW-1133">Transmembrane helix</keyword>
<gene>
    <name evidence="3" type="ORF">AArcSl_1142</name>
</gene>
<dbReference type="KEGG" id="hdf:AArcSl_1142"/>
<keyword evidence="2" id="KW-0472">Membrane</keyword>
<proteinExistence type="predicted"/>
<protein>
    <recommendedName>
        <fullName evidence="5">Integral membrane protein</fullName>
    </recommendedName>
</protein>
<evidence type="ECO:0008006" key="5">
    <source>
        <dbReference type="Google" id="ProtNLM"/>
    </source>
</evidence>
<organism evidence="3 4">
    <name type="scientific">Halalkaliarchaeum desulfuricum</name>
    <dbReference type="NCBI Taxonomy" id="2055893"/>
    <lineage>
        <taxon>Archaea</taxon>
        <taxon>Methanobacteriati</taxon>
        <taxon>Methanobacteriota</taxon>
        <taxon>Stenosarchaea group</taxon>
        <taxon>Halobacteria</taxon>
        <taxon>Halobacteriales</taxon>
        <taxon>Haloferacaceae</taxon>
        <taxon>Halalkaliarchaeum</taxon>
    </lineage>
</organism>
<dbReference type="OrthoDB" id="328136at2157"/>
<dbReference type="EMBL" id="CP025066">
    <property type="protein sequence ID" value="AUX08777.1"/>
    <property type="molecule type" value="Genomic_DNA"/>
</dbReference>
<feature type="transmembrane region" description="Helical" evidence="2">
    <location>
        <begin position="194"/>
        <end position="215"/>
    </location>
</feature>
<feature type="transmembrane region" description="Helical" evidence="2">
    <location>
        <begin position="89"/>
        <end position="105"/>
    </location>
</feature>
<evidence type="ECO:0000313" key="4">
    <source>
        <dbReference type="Proteomes" id="UP000263012"/>
    </source>
</evidence>
<feature type="region of interest" description="Disordered" evidence="1">
    <location>
        <begin position="1"/>
        <end position="36"/>
    </location>
</feature>
<sequence length="240" mass="26417">MTDEPDPRADDPPARSRTDPEIERGRNRHEIDRENPDVSDLLTELAALEETVDAEHEQRKVRQTIDLVERMPGSRAFTRRVSKYTTRDIAESFVGSILISLPLLVEDGVYDIGDHFLAVTVGGVPVFLLANVAFIVLLSAGLMYYADFRDVDVQRILGIVPRRLLGVLAVSFITATTLMTMWGRVEGWEDPGVAFARISVIWTAAAFGAALGDILPGESEGPDIRDRFDSFTEAVGGGDD</sequence>